<organism evidence="1 2">
    <name type="scientific">Leptospira borgpetersenii serovar Javanica str. UI 09931</name>
    <dbReference type="NCBI Taxonomy" id="1049767"/>
    <lineage>
        <taxon>Bacteria</taxon>
        <taxon>Pseudomonadati</taxon>
        <taxon>Spirochaetota</taxon>
        <taxon>Spirochaetia</taxon>
        <taxon>Leptospirales</taxon>
        <taxon>Leptospiraceae</taxon>
        <taxon>Leptospira</taxon>
    </lineage>
</organism>
<dbReference type="AlphaFoldDB" id="A0AAV3J9C0"/>
<sequence length="122" mass="14515">MIFMDQFPSCQDVLNVFVDENILQNLSLVLSWEFWFCILFFARQTVKESKFDLEKKIAEEVEKIKKISGSEELFRAYQALAKLGHKKEALIHLNELKEKYFKEMGENTQIEFLSNLKEAEQW</sequence>
<proteinExistence type="predicted"/>
<dbReference type="EMBL" id="AHNP02000008">
    <property type="protein sequence ID" value="EPG57231.1"/>
    <property type="molecule type" value="Genomic_DNA"/>
</dbReference>
<gene>
    <name evidence="1" type="ORF">LEP1GSC103_1823</name>
</gene>
<comment type="caution">
    <text evidence="1">The sequence shown here is derived from an EMBL/GenBank/DDBJ whole genome shotgun (WGS) entry which is preliminary data.</text>
</comment>
<dbReference type="Proteomes" id="UP000014570">
    <property type="component" value="Unassembled WGS sequence"/>
</dbReference>
<reference evidence="1 2" key="1">
    <citation type="submission" date="2013-04" db="EMBL/GenBank/DDBJ databases">
        <authorList>
            <person name="Harkins D.M."/>
            <person name="Durkin A.S."/>
            <person name="Brinkac L.M."/>
            <person name="Haft D.H."/>
            <person name="Selengut J.D."/>
            <person name="Sanka R."/>
            <person name="DePew J."/>
            <person name="Purushe J."/>
            <person name="Chanthongthip A."/>
            <person name="Lattana O."/>
            <person name="Phetsouvanh R."/>
            <person name="Newton P.N."/>
            <person name="Vinetz J.M."/>
            <person name="Sutton G.G."/>
            <person name="Nierman W.C."/>
            <person name="Fouts D.E."/>
        </authorList>
    </citation>
    <scope>NUCLEOTIDE SEQUENCE [LARGE SCALE GENOMIC DNA]</scope>
    <source>
        <strain evidence="1 2">UI 09931</strain>
    </source>
</reference>
<accession>A0AAV3J9C0</accession>
<evidence type="ECO:0000313" key="2">
    <source>
        <dbReference type="Proteomes" id="UP000014570"/>
    </source>
</evidence>
<evidence type="ECO:0000313" key="1">
    <source>
        <dbReference type="EMBL" id="EPG57231.1"/>
    </source>
</evidence>
<protein>
    <recommendedName>
        <fullName evidence="3">Tetratricopeptide repeat protein</fullName>
    </recommendedName>
</protein>
<name>A0AAV3J9C0_LEPBO</name>
<evidence type="ECO:0008006" key="3">
    <source>
        <dbReference type="Google" id="ProtNLM"/>
    </source>
</evidence>